<evidence type="ECO:0000313" key="3">
    <source>
        <dbReference type="Proteomes" id="UP000807353"/>
    </source>
</evidence>
<feature type="compositionally biased region" description="Polar residues" evidence="1">
    <location>
        <begin position="1"/>
        <end position="16"/>
    </location>
</feature>
<evidence type="ECO:0000256" key="1">
    <source>
        <dbReference type="SAM" id="MobiDB-lite"/>
    </source>
</evidence>
<feature type="region of interest" description="Disordered" evidence="1">
    <location>
        <begin position="141"/>
        <end position="196"/>
    </location>
</feature>
<gene>
    <name evidence="2" type="ORF">BDZ94DRAFT_1255380</name>
</gene>
<keyword evidence="3" id="KW-1185">Reference proteome</keyword>
<feature type="region of interest" description="Disordered" evidence="1">
    <location>
        <begin position="1"/>
        <end position="74"/>
    </location>
</feature>
<protein>
    <submittedName>
        <fullName evidence="2">Uncharacterized protein</fullName>
    </submittedName>
</protein>
<accession>A0A9P5YAJ7</accession>
<name>A0A9P5YAJ7_9AGAR</name>
<sequence length="196" mass="21008">MTQGRQASIHQTTRFQGPSLRGSMRSHSQGHRSEAQSSPREYPSHASAALGPPPFGTLHKVDGSAFNVDPTAPYLDSGALEAARAQEQVIPPASRSNRNFVGGFVSGLKRAMWSKQRHREQSDAPAPPTVYASPEYRYRNMAPASMTPPPMSITPISPLLPTQVHHPTATSQNSPPPLTQSQSPPSSSGTTHETGP</sequence>
<organism evidence="2 3">
    <name type="scientific">Collybia nuda</name>
    <dbReference type="NCBI Taxonomy" id="64659"/>
    <lineage>
        <taxon>Eukaryota</taxon>
        <taxon>Fungi</taxon>
        <taxon>Dikarya</taxon>
        <taxon>Basidiomycota</taxon>
        <taxon>Agaricomycotina</taxon>
        <taxon>Agaricomycetes</taxon>
        <taxon>Agaricomycetidae</taxon>
        <taxon>Agaricales</taxon>
        <taxon>Tricholomatineae</taxon>
        <taxon>Clitocybaceae</taxon>
        <taxon>Collybia</taxon>
    </lineage>
</organism>
<proteinExistence type="predicted"/>
<dbReference type="EMBL" id="MU150251">
    <property type="protein sequence ID" value="KAF9464846.1"/>
    <property type="molecule type" value="Genomic_DNA"/>
</dbReference>
<comment type="caution">
    <text evidence="2">The sequence shown here is derived from an EMBL/GenBank/DDBJ whole genome shotgun (WGS) entry which is preliminary data.</text>
</comment>
<dbReference type="OrthoDB" id="3244156at2759"/>
<reference evidence="2" key="1">
    <citation type="submission" date="2020-11" db="EMBL/GenBank/DDBJ databases">
        <authorList>
            <consortium name="DOE Joint Genome Institute"/>
            <person name="Ahrendt S."/>
            <person name="Riley R."/>
            <person name="Andreopoulos W."/>
            <person name="Labutti K."/>
            <person name="Pangilinan J."/>
            <person name="Ruiz-Duenas F.J."/>
            <person name="Barrasa J.M."/>
            <person name="Sanchez-Garcia M."/>
            <person name="Camarero S."/>
            <person name="Miyauchi S."/>
            <person name="Serrano A."/>
            <person name="Linde D."/>
            <person name="Babiker R."/>
            <person name="Drula E."/>
            <person name="Ayuso-Fernandez I."/>
            <person name="Pacheco R."/>
            <person name="Padilla G."/>
            <person name="Ferreira P."/>
            <person name="Barriuso J."/>
            <person name="Kellner H."/>
            <person name="Castanera R."/>
            <person name="Alfaro M."/>
            <person name="Ramirez L."/>
            <person name="Pisabarro A.G."/>
            <person name="Kuo A."/>
            <person name="Tritt A."/>
            <person name="Lipzen A."/>
            <person name="He G."/>
            <person name="Yan M."/>
            <person name="Ng V."/>
            <person name="Cullen D."/>
            <person name="Martin F."/>
            <person name="Rosso M.-N."/>
            <person name="Henrissat B."/>
            <person name="Hibbett D."/>
            <person name="Martinez A.T."/>
            <person name="Grigoriev I.V."/>
        </authorList>
    </citation>
    <scope>NUCLEOTIDE SEQUENCE</scope>
    <source>
        <strain evidence="2">CBS 247.69</strain>
    </source>
</reference>
<feature type="compositionally biased region" description="Low complexity" evidence="1">
    <location>
        <begin position="179"/>
        <end position="196"/>
    </location>
</feature>
<dbReference type="Proteomes" id="UP000807353">
    <property type="component" value="Unassembled WGS sequence"/>
</dbReference>
<dbReference type="AlphaFoldDB" id="A0A9P5YAJ7"/>
<evidence type="ECO:0000313" key="2">
    <source>
        <dbReference type="EMBL" id="KAF9464846.1"/>
    </source>
</evidence>